<dbReference type="InterPro" id="IPR001509">
    <property type="entry name" value="Epimerase_deHydtase"/>
</dbReference>
<name>W3XAM5_PESFW</name>
<dbReference type="OrthoDB" id="2735536at2759"/>
<evidence type="ECO:0000313" key="5">
    <source>
        <dbReference type="Proteomes" id="UP000030651"/>
    </source>
</evidence>
<feature type="domain" description="NAD-dependent epimerase/dehydratase" evidence="3">
    <location>
        <begin position="12"/>
        <end position="270"/>
    </location>
</feature>
<organism evidence="4 5">
    <name type="scientific">Pestalotiopsis fici (strain W106-1 / CGMCC3.15140)</name>
    <dbReference type="NCBI Taxonomy" id="1229662"/>
    <lineage>
        <taxon>Eukaryota</taxon>
        <taxon>Fungi</taxon>
        <taxon>Dikarya</taxon>
        <taxon>Ascomycota</taxon>
        <taxon>Pezizomycotina</taxon>
        <taxon>Sordariomycetes</taxon>
        <taxon>Xylariomycetidae</taxon>
        <taxon>Amphisphaeriales</taxon>
        <taxon>Sporocadaceae</taxon>
        <taxon>Pestalotiopsis</taxon>
    </lineage>
</organism>
<comment type="similarity">
    <text evidence="2">Belongs to the NAD(P)-dependent epimerase/dehydratase family. Dihydroflavonol-4-reductase subfamily.</text>
</comment>
<dbReference type="Proteomes" id="UP000030651">
    <property type="component" value="Unassembled WGS sequence"/>
</dbReference>
<dbReference type="FunFam" id="3.40.50.720:FF:000191">
    <property type="entry name" value="Methylglyoxal reductase (NADPH-dependent)"/>
    <property type="match status" value="1"/>
</dbReference>
<gene>
    <name evidence="4" type="ORF">PFICI_07208</name>
</gene>
<dbReference type="Gene3D" id="3.40.50.720">
    <property type="entry name" value="NAD(P)-binding Rossmann-like Domain"/>
    <property type="match status" value="1"/>
</dbReference>
<dbReference type="eggNOG" id="KOG1502">
    <property type="taxonomic scope" value="Eukaryota"/>
</dbReference>
<evidence type="ECO:0000259" key="3">
    <source>
        <dbReference type="Pfam" id="PF01370"/>
    </source>
</evidence>
<dbReference type="AlphaFoldDB" id="W3XAM5"/>
<dbReference type="SUPFAM" id="SSF51735">
    <property type="entry name" value="NAD(P)-binding Rossmann-fold domains"/>
    <property type="match status" value="1"/>
</dbReference>
<dbReference type="EMBL" id="KI912112">
    <property type="protein sequence ID" value="ETS82206.1"/>
    <property type="molecule type" value="Genomic_DNA"/>
</dbReference>
<sequence length="345" mass="38172">MTVGSNTSGGKVLLTGGSGFIASHILDCLLAEGFEVVATARSKQKGHQIIGGVEAQYAKNVEYAVVEDIAQPGAFDNVLQSTPFDFIIHAASPYHLNVVDPVKDFLDPAIKGTTGLLQSIASHAPTVRRVVITSSSAAMLNPGHHAAVYDETFWAPASWEMAMDPAHTYRCSKVFAERAAWEFIAKEKPRFDLAVINSTYNFGPVQRRLPSLDAMNTSNHRIRDMVLGRMKDKIEPTAPVYTWVDVRDVGEAHVRAMTLPEAGGNRFYIVGGHFSNKRIADIIRKNFPQLNDKLPPVDVADDLPDDVYRFNNTKSRQVLRLEYTGLEKSVIDTVRSILEHMDHDI</sequence>
<keyword evidence="5" id="KW-1185">Reference proteome</keyword>
<dbReference type="CDD" id="cd05227">
    <property type="entry name" value="AR_SDR_e"/>
    <property type="match status" value="1"/>
</dbReference>
<reference evidence="5" key="1">
    <citation type="journal article" date="2015" name="BMC Genomics">
        <title>Genomic and transcriptomic analysis of the endophytic fungus Pestalotiopsis fici reveals its lifestyle and high potential for synthesis of natural products.</title>
        <authorList>
            <person name="Wang X."/>
            <person name="Zhang X."/>
            <person name="Liu L."/>
            <person name="Xiang M."/>
            <person name="Wang W."/>
            <person name="Sun X."/>
            <person name="Che Y."/>
            <person name="Guo L."/>
            <person name="Liu G."/>
            <person name="Guo L."/>
            <person name="Wang C."/>
            <person name="Yin W.B."/>
            <person name="Stadler M."/>
            <person name="Zhang X."/>
            <person name="Liu X."/>
        </authorList>
    </citation>
    <scope>NUCLEOTIDE SEQUENCE [LARGE SCALE GENOMIC DNA]</scope>
    <source>
        <strain evidence="5">W106-1 / CGMCC3.15140</strain>
    </source>
</reference>
<keyword evidence="1" id="KW-0560">Oxidoreductase</keyword>
<dbReference type="InterPro" id="IPR036291">
    <property type="entry name" value="NAD(P)-bd_dom_sf"/>
</dbReference>
<evidence type="ECO:0000256" key="1">
    <source>
        <dbReference type="ARBA" id="ARBA00023002"/>
    </source>
</evidence>
<protein>
    <recommendedName>
        <fullName evidence="3">NAD-dependent epimerase/dehydratase domain-containing protein</fullName>
    </recommendedName>
</protein>
<dbReference type="GeneID" id="19272221"/>
<dbReference type="KEGG" id="pfy:PFICI_07208"/>
<dbReference type="STRING" id="1229662.W3XAM5"/>
<dbReference type="FunCoup" id="W3XAM5">
    <property type="interactions" value="258"/>
</dbReference>
<dbReference type="OMA" id="RTHDKGR"/>
<evidence type="ECO:0000313" key="4">
    <source>
        <dbReference type="EMBL" id="ETS82206.1"/>
    </source>
</evidence>
<proteinExistence type="inferred from homology"/>
<dbReference type="InParanoid" id="W3XAM5"/>
<dbReference type="PANTHER" id="PTHR10366">
    <property type="entry name" value="NAD DEPENDENT EPIMERASE/DEHYDRATASE"/>
    <property type="match status" value="1"/>
</dbReference>
<dbReference type="InterPro" id="IPR050425">
    <property type="entry name" value="NAD(P)_dehydrat-like"/>
</dbReference>
<accession>W3XAM5</accession>
<dbReference type="RefSeq" id="XP_007833980.1">
    <property type="nucleotide sequence ID" value="XM_007835789.1"/>
</dbReference>
<dbReference type="GO" id="GO:0016616">
    <property type="term" value="F:oxidoreductase activity, acting on the CH-OH group of donors, NAD or NADP as acceptor"/>
    <property type="evidence" value="ECO:0007669"/>
    <property type="project" value="TreeGrafter"/>
</dbReference>
<dbReference type="Pfam" id="PF01370">
    <property type="entry name" value="Epimerase"/>
    <property type="match status" value="1"/>
</dbReference>
<evidence type="ECO:0000256" key="2">
    <source>
        <dbReference type="ARBA" id="ARBA00023445"/>
    </source>
</evidence>
<dbReference type="PANTHER" id="PTHR10366:SF564">
    <property type="entry name" value="STEROL-4-ALPHA-CARBOXYLATE 3-DEHYDROGENASE, DECARBOXYLATING"/>
    <property type="match status" value="1"/>
</dbReference>
<dbReference type="HOGENOM" id="CLU_007383_9_2_1"/>